<dbReference type="Proteomes" id="UP001444071">
    <property type="component" value="Unassembled WGS sequence"/>
</dbReference>
<name>A0ABV0VNZ5_9TELE</name>
<dbReference type="EMBL" id="JAHRIM010000259">
    <property type="protein sequence ID" value="MEQ2258126.1"/>
    <property type="molecule type" value="Genomic_DNA"/>
</dbReference>
<organism evidence="1 2">
    <name type="scientific">Xenotaenia resolanae</name>
    <dbReference type="NCBI Taxonomy" id="208358"/>
    <lineage>
        <taxon>Eukaryota</taxon>
        <taxon>Metazoa</taxon>
        <taxon>Chordata</taxon>
        <taxon>Craniata</taxon>
        <taxon>Vertebrata</taxon>
        <taxon>Euteleostomi</taxon>
        <taxon>Actinopterygii</taxon>
        <taxon>Neopterygii</taxon>
        <taxon>Teleostei</taxon>
        <taxon>Neoteleostei</taxon>
        <taxon>Acanthomorphata</taxon>
        <taxon>Ovalentaria</taxon>
        <taxon>Atherinomorphae</taxon>
        <taxon>Cyprinodontiformes</taxon>
        <taxon>Goodeidae</taxon>
        <taxon>Xenotaenia</taxon>
    </lineage>
</organism>
<keyword evidence="2" id="KW-1185">Reference proteome</keyword>
<evidence type="ECO:0000313" key="1">
    <source>
        <dbReference type="EMBL" id="MEQ2258126.1"/>
    </source>
</evidence>
<proteinExistence type="predicted"/>
<accession>A0ABV0VNZ5</accession>
<evidence type="ECO:0000313" key="2">
    <source>
        <dbReference type="Proteomes" id="UP001444071"/>
    </source>
</evidence>
<sequence length="115" mass="13490">MREIEKDDKEIFFFRPGFQDRFSLLLQSVSHRSDRTRFTTEGRQHRFEAVACAAGNRVITRETLHHCFFSRWKPRRGYHATEARIIPEKKLTSGFHSFSSLAKLMRSSTNQSLLG</sequence>
<gene>
    <name evidence="1" type="ORF">XENORESO_008022</name>
</gene>
<comment type="caution">
    <text evidence="1">The sequence shown here is derived from an EMBL/GenBank/DDBJ whole genome shotgun (WGS) entry which is preliminary data.</text>
</comment>
<protein>
    <submittedName>
        <fullName evidence="1">Uncharacterized protein</fullName>
    </submittedName>
</protein>
<reference evidence="1 2" key="1">
    <citation type="submission" date="2021-06" db="EMBL/GenBank/DDBJ databases">
        <authorList>
            <person name="Palmer J.M."/>
        </authorList>
    </citation>
    <scope>NUCLEOTIDE SEQUENCE [LARGE SCALE GENOMIC DNA]</scope>
    <source>
        <strain evidence="1 2">XR_2019</strain>
        <tissue evidence="1">Muscle</tissue>
    </source>
</reference>